<gene>
    <name evidence="1" type="ORF">EB796_000418</name>
</gene>
<keyword evidence="2" id="KW-1185">Reference proteome</keyword>
<accession>A0A7J7KSR8</accession>
<organism evidence="1 2">
    <name type="scientific">Bugula neritina</name>
    <name type="common">Brown bryozoan</name>
    <name type="synonym">Sertularia neritina</name>
    <dbReference type="NCBI Taxonomy" id="10212"/>
    <lineage>
        <taxon>Eukaryota</taxon>
        <taxon>Metazoa</taxon>
        <taxon>Spiralia</taxon>
        <taxon>Lophotrochozoa</taxon>
        <taxon>Bryozoa</taxon>
        <taxon>Gymnolaemata</taxon>
        <taxon>Cheilostomatida</taxon>
        <taxon>Flustrina</taxon>
        <taxon>Buguloidea</taxon>
        <taxon>Bugulidae</taxon>
        <taxon>Bugula</taxon>
    </lineage>
</organism>
<dbReference type="EMBL" id="VXIV02000063">
    <property type="protein sequence ID" value="KAF6041256.1"/>
    <property type="molecule type" value="Genomic_DNA"/>
</dbReference>
<dbReference type="OrthoDB" id="7537057at2759"/>
<dbReference type="Gene3D" id="3.10.20.90">
    <property type="entry name" value="Phosphatidylinositol 3-kinase Catalytic Subunit, Chain A, domain 1"/>
    <property type="match status" value="1"/>
</dbReference>
<dbReference type="InterPro" id="IPR029071">
    <property type="entry name" value="Ubiquitin-like_domsf"/>
</dbReference>
<dbReference type="AlphaFoldDB" id="A0A7J7KSR8"/>
<dbReference type="GO" id="GO:0030891">
    <property type="term" value="C:VCB complex"/>
    <property type="evidence" value="ECO:0007669"/>
    <property type="project" value="InterPro"/>
</dbReference>
<evidence type="ECO:0000313" key="2">
    <source>
        <dbReference type="Proteomes" id="UP000593567"/>
    </source>
</evidence>
<dbReference type="PANTHER" id="PTHR13248:SF4">
    <property type="entry name" value="ELONGIN B"/>
    <property type="match status" value="1"/>
</dbReference>
<dbReference type="PANTHER" id="PTHR13248">
    <property type="entry name" value="TRANSCRIPTION ELONGATION FACTOR B POLYPEPTIDE 2"/>
    <property type="match status" value="1"/>
</dbReference>
<dbReference type="SUPFAM" id="SSF54236">
    <property type="entry name" value="Ubiquitin-like"/>
    <property type="match status" value="1"/>
</dbReference>
<name>A0A7J7KSR8_BUGNE</name>
<evidence type="ECO:0008006" key="3">
    <source>
        <dbReference type="Google" id="ProtNLM"/>
    </source>
</evidence>
<dbReference type="GO" id="GO:0070449">
    <property type="term" value="C:elongin complex"/>
    <property type="evidence" value="ECO:0007669"/>
    <property type="project" value="InterPro"/>
</dbReference>
<dbReference type="Proteomes" id="UP000593567">
    <property type="component" value="Unassembled WGS sequence"/>
</dbReference>
<dbReference type="CDD" id="cd01788">
    <property type="entry name" value="Ubl_ElonginB"/>
    <property type="match status" value="1"/>
</dbReference>
<sequence length="151" mass="16968">MDIFLMIRRKKTTIFTDCKETTTVVELKKIIEGITKVLPEDIMLFNFRNEVSCIKCHTCHNSVSLVYQYLIVLFLQLPQPLDEKKNLQDNGYTAATARAQSPAQVGLVYRQADGEFEALDITAYSVPPELPDVMKAQEATHVTSSGEPQTA</sequence>
<evidence type="ECO:0000313" key="1">
    <source>
        <dbReference type="EMBL" id="KAF6041256.1"/>
    </source>
</evidence>
<protein>
    <recommendedName>
        <fullName evidence="3">Ubiquitin-like domain-containing protein</fullName>
    </recommendedName>
</protein>
<comment type="caution">
    <text evidence="1">The sequence shown here is derived from an EMBL/GenBank/DDBJ whole genome shotgun (WGS) entry which is preliminary data.</text>
</comment>
<proteinExistence type="predicted"/>
<reference evidence="1" key="1">
    <citation type="submission" date="2020-06" db="EMBL/GenBank/DDBJ databases">
        <title>Draft genome of Bugula neritina, a colonial animal packing powerful symbionts and potential medicines.</title>
        <authorList>
            <person name="Rayko M."/>
        </authorList>
    </citation>
    <scope>NUCLEOTIDE SEQUENCE [LARGE SCALE GENOMIC DNA]</scope>
    <source>
        <strain evidence="1">Kwan_BN1</strain>
    </source>
</reference>
<dbReference type="InterPro" id="IPR039049">
    <property type="entry name" value="ELOB"/>
</dbReference>
<dbReference type="GO" id="GO:0006368">
    <property type="term" value="P:transcription elongation by RNA polymerase II"/>
    <property type="evidence" value="ECO:0007669"/>
    <property type="project" value="InterPro"/>
</dbReference>